<dbReference type="InterPro" id="IPR032867">
    <property type="entry name" value="DYW_dom"/>
</dbReference>
<comment type="caution">
    <text evidence="10">The sequence shown here is derived from an EMBL/GenBank/DDBJ whole genome shotgun (WGS) entry which is preliminary data.</text>
</comment>
<feature type="signal peptide" evidence="8">
    <location>
        <begin position="1"/>
        <end position="23"/>
    </location>
</feature>
<dbReference type="Pfam" id="PF01535">
    <property type="entry name" value="PPR"/>
    <property type="match status" value="3"/>
</dbReference>
<dbReference type="SUPFAM" id="SSF141562">
    <property type="entry name" value="At5g01610-like"/>
    <property type="match status" value="1"/>
</dbReference>
<reference evidence="10 11" key="1">
    <citation type="submission" date="2019-01" db="EMBL/GenBank/DDBJ databases">
        <title>Sequencing of cultivated peanut Arachis hypogaea provides insights into genome evolution and oil improvement.</title>
        <authorList>
            <person name="Chen X."/>
        </authorList>
    </citation>
    <scope>NUCLEOTIDE SEQUENCE [LARGE SCALE GENOMIC DNA]</scope>
    <source>
        <strain evidence="11">cv. Fuhuasheng</strain>
        <tissue evidence="10">Leaves</tissue>
    </source>
</reference>
<dbReference type="PANTHER" id="PTHR47926">
    <property type="entry name" value="PENTATRICOPEPTIDE REPEAT-CONTAINING PROTEIN"/>
    <property type="match status" value="1"/>
</dbReference>
<evidence type="ECO:0000256" key="3">
    <source>
        <dbReference type="ARBA" id="ARBA00022737"/>
    </source>
</evidence>
<dbReference type="GO" id="GO:0003723">
    <property type="term" value="F:RNA binding"/>
    <property type="evidence" value="ECO:0007669"/>
    <property type="project" value="InterPro"/>
</dbReference>
<evidence type="ECO:0000259" key="9">
    <source>
        <dbReference type="Pfam" id="PF14432"/>
    </source>
</evidence>
<dbReference type="Pfam" id="PF14432">
    <property type="entry name" value="DYW_deaminase"/>
    <property type="match status" value="1"/>
</dbReference>
<feature type="region of interest" description="Disordered" evidence="7">
    <location>
        <begin position="545"/>
        <end position="572"/>
    </location>
</feature>
<feature type="domain" description="DYW" evidence="9">
    <location>
        <begin position="951"/>
        <end position="1043"/>
    </location>
</feature>
<evidence type="ECO:0000256" key="6">
    <source>
        <dbReference type="PROSITE-ProRule" id="PRU00708"/>
    </source>
</evidence>
<dbReference type="Proteomes" id="UP000289738">
    <property type="component" value="Chromosome B03"/>
</dbReference>
<feature type="compositionally biased region" description="Polar residues" evidence="7">
    <location>
        <begin position="560"/>
        <end position="571"/>
    </location>
</feature>
<dbReference type="AlphaFoldDB" id="A0A445AAW1"/>
<feature type="repeat" description="PPR" evidence="6">
    <location>
        <begin position="746"/>
        <end position="780"/>
    </location>
</feature>
<keyword evidence="4" id="KW-0809">Transit peptide</keyword>
<dbReference type="Pfam" id="PF04398">
    <property type="entry name" value="DUF538"/>
    <property type="match status" value="1"/>
</dbReference>
<dbReference type="FunFam" id="1.25.40.10:FF:000503">
    <property type="entry name" value="Pentatricopeptide repeat-containing protein, mitochondrial"/>
    <property type="match status" value="1"/>
</dbReference>
<dbReference type="PANTHER" id="PTHR47926:SF388">
    <property type="entry name" value="DYW DOMAIN-CONTAINING PROTEIN"/>
    <property type="match status" value="1"/>
</dbReference>
<keyword evidence="5" id="KW-0496">Mitochondrion</keyword>
<evidence type="ECO:0000313" key="10">
    <source>
        <dbReference type="EMBL" id="RYR23603.1"/>
    </source>
</evidence>
<feature type="compositionally biased region" description="Polar residues" evidence="7">
    <location>
        <begin position="398"/>
        <end position="414"/>
    </location>
</feature>
<dbReference type="InterPro" id="IPR002885">
    <property type="entry name" value="PPR_rpt"/>
</dbReference>
<dbReference type="Gene3D" id="1.25.40.10">
    <property type="entry name" value="Tetratricopeptide repeat domain"/>
    <property type="match status" value="2"/>
</dbReference>
<comment type="subcellular location">
    <subcellularLocation>
        <location evidence="1">Mitochondrion</location>
    </subcellularLocation>
</comment>
<name>A0A445AAW1_ARAHY</name>
<feature type="region of interest" description="Disordered" evidence="7">
    <location>
        <begin position="398"/>
        <end position="444"/>
    </location>
</feature>
<accession>A0A445AAW1</accession>
<protein>
    <recommendedName>
        <fullName evidence="9">DYW domain-containing protein</fullName>
    </recommendedName>
</protein>
<dbReference type="GO" id="GO:0008270">
    <property type="term" value="F:zinc ion binding"/>
    <property type="evidence" value="ECO:0007669"/>
    <property type="project" value="InterPro"/>
</dbReference>
<feature type="compositionally biased region" description="Polar residues" evidence="7">
    <location>
        <begin position="435"/>
        <end position="444"/>
    </location>
</feature>
<evidence type="ECO:0000256" key="1">
    <source>
        <dbReference type="ARBA" id="ARBA00004173"/>
    </source>
</evidence>
<dbReference type="STRING" id="3818.A0A445AAW1"/>
<evidence type="ECO:0000256" key="8">
    <source>
        <dbReference type="SAM" id="SignalP"/>
    </source>
</evidence>
<dbReference type="Gene3D" id="2.30.240.10">
    <property type="entry name" value="At5g01610-like"/>
    <property type="match status" value="1"/>
</dbReference>
<evidence type="ECO:0000256" key="7">
    <source>
        <dbReference type="SAM" id="MobiDB-lite"/>
    </source>
</evidence>
<dbReference type="GO" id="GO:0009451">
    <property type="term" value="P:RNA modification"/>
    <property type="evidence" value="ECO:0007669"/>
    <property type="project" value="InterPro"/>
</dbReference>
<dbReference type="InterPro" id="IPR011990">
    <property type="entry name" value="TPR-like_helical_dom_sf"/>
</dbReference>
<dbReference type="EMBL" id="SDMP01000013">
    <property type="protein sequence ID" value="RYR23603.1"/>
    <property type="molecule type" value="Genomic_DNA"/>
</dbReference>
<dbReference type="InterPro" id="IPR046960">
    <property type="entry name" value="PPR_At4g14850-like_plant"/>
</dbReference>
<feature type="repeat" description="PPR" evidence="6">
    <location>
        <begin position="715"/>
        <end position="745"/>
    </location>
</feature>
<dbReference type="InterPro" id="IPR036758">
    <property type="entry name" value="At5g01610-like"/>
</dbReference>
<evidence type="ECO:0000256" key="5">
    <source>
        <dbReference type="ARBA" id="ARBA00023128"/>
    </source>
</evidence>
<keyword evidence="8" id="KW-0732">Signal</keyword>
<evidence type="ECO:0000256" key="4">
    <source>
        <dbReference type="ARBA" id="ARBA00022946"/>
    </source>
</evidence>
<gene>
    <name evidence="10" type="ORF">Ahy_B03g068807</name>
</gene>
<comment type="similarity">
    <text evidence="2">Belongs to the PPR family. PCMP-H subfamily.</text>
</comment>
<dbReference type="NCBIfam" id="TIGR00756">
    <property type="entry name" value="PPR"/>
    <property type="match status" value="2"/>
</dbReference>
<sequence>MSPQISTIFIFFFFTVFFSTSQSSPSPNTDIHDLLPKYGLPKGILPDDVASYSLSPDGLFRLKLRAPCYVHIAGHLVFYDVDVTGKLTEGSVSGVSGIQAKKLFFWLPVTGIKVHRDSGTLEFFVGALSEELPADQFQDVPKCSPRALQITELVLDQGQSITESQYEELSQNATLLSATFAQVFSLGQALTVSDSVTRRALCPHSLKRSRRLPALASPRQNQTEPASSPSPSCTQLARLPRDCRRRGRSSRSRGWSSSLSVSSPHTQTHAFRALLVAGSAGIRSWWAGLRLSSCFEPRRHLPSHNRFGFQITNSTHHFWQTSWIFFSASCHQCLLIEPHYLNLFRNGSCMGDSADFIKTPNLLRTISTAAERSDFQVSGSNQTDDSLGYRMQNNAGFYGETHSNPVSHQNQLVSRRSPDYSAKANANGSTGGTSVGNRQNINQNWGHTEGIRNEYGNNLAARGGNFSGSYGNNHRGSGRISYGAGQVANENHISISRNSVQNNSFGHNGGVNGYYGQSNTRMQEKQVGVGDSKGIGMHQNAVTGNQNWAQEPRGRMQYPNAHSSPRLSESPGNLLGNLPTNIRNPPPNDHYSGSNEFSQRYLGTEQFQQTPKNGQYSPNWNTVQGSTFASAKPDGVSAEASNDSPYRGTLEELDGFCMDGKVKEAVEVLELLAKLHIPVDLPRYLQLMHHCGEAKSLEEAKIVHRNALQYLSPLQVSTYNKILEMYFECGSVDDALNVFNNMPERNLTTWDTMITQLAKNGFAEDSIDLFTQFKEKGLKPDGQMFIGVFLTCSMLGDIDEGMLHFESMSKDFGIVPSMAHFVSVVDMIGSNGHLDEAFEFIEKMPMEPSVDVWETMMNLCRAHGNTELGYRCAELVEQLDPLCLSEQSKAGLVPVKASDLTKEKDKKVASKNLLEVRSRVHEYRAGDTSHPENDKIYALLRGMKSQMKEAGYIPETKFVLHDIDQEGKEEALLAHSERLAVAYGLLSSSARSPIRVIKNLRVCGDCHTALKIISKIVGRELIIRDAKRFHHFKDGLCSCRDYW</sequence>
<organism evidence="10 11">
    <name type="scientific">Arachis hypogaea</name>
    <name type="common">Peanut</name>
    <dbReference type="NCBI Taxonomy" id="3818"/>
    <lineage>
        <taxon>Eukaryota</taxon>
        <taxon>Viridiplantae</taxon>
        <taxon>Streptophyta</taxon>
        <taxon>Embryophyta</taxon>
        <taxon>Tracheophyta</taxon>
        <taxon>Spermatophyta</taxon>
        <taxon>Magnoliopsida</taxon>
        <taxon>eudicotyledons</taxon>
        <taxon>Gunneridae</taxon>
        <taxon>Pentapetalae</taxon>
        <taxon>rosids</taxon>
        <taxon>fabids</taxon>
        <taxon>Fabales</taxon>
        <taxon>Fabaceae</taxon>
        <taxon>Papilionoideae</taxon>
        <taxon>50 kb inversion clade</taxon>
        <taxon>dalbergioids sensu lato</taxon>
        <taxon>Dalbergieae</taxon>
        <taxon>Pterocarpus clade</taxon>
        <taxon>Arachis</taxon>
    </lineage>
</organism>
<feature type="chain" id="PRO_5019171402" description="DYW domain-containing protein" evidence="8">
    <location>
        <begin position="24"/>
        <end position="1043"/>
    </location>
</feature>
<evidence type="ECO:0000313" key="11">
    <source>
        <dbReference type="Proteomes" id="UP000289738"/>
    </source>
</evidence>
<evidence type="ECO:0000256" key="2">
    <source>
        <dbReference type="ARBA" id="ARBA00006643"/>
    </source>
</evidence>
<keyword evidence="3" id="KW-0677">Repeat</keyword>
<dbReference type="InterPro" id="IPR007493">
    <property type="entry name" value="DUF538"/>
</dbReference>
<feature type="compositionally biased region" description="Polar residues" evidence="7">
    <location>
        <begin position="218"/>
        <end position="235"/>
    </location>
</feature>
<feature type="compositionally biased region" description="Low complexity" evidence="7">
    <location>
        <begin position="252"/>
        <end position="263"/>
    </location>
</feature>
<dbReference type="PROSITE" id="PS51375">
    <property type="entry name" value="PPR"/>
    <property type="match status" value="2"/>
</dbReference>
<keyword evidence="11" id="KW-1185">Reference proteome</keyword>
<feature type="region of interest" description="Disordered" evidence="7">
    <location>
        <begin position="212"/>
        <end position="263"/>
    </location>
</feature>
<dbReference type="GO" id="GO:0005739">
    <property type="term" value="C:mitochondrion"/>
    <property type="evidence" value="ECO:0007669"/>
    <property type="project" value="UniProtKB-SubCell"/>
</dbReference>
<proteinExistence type="inferred from homology"/>